<dbReference type="InterPro" id="IPR051053">
    <property type="entry name" value="ECH/Chromodomain_protein"/>
</dbReference>
<sequence length="252" mass="28151">MDCHSYIQRKLENNILTLQINRPDKKNAINQQMYQTLVTELDIASQDDTIKAILFTGTAETFTSGNDLNDFAKLRSAEDLKDVVNFLHRISTHKKPLIAAVNGLAIGIGTTLLLHCDLAFSTTESHFQLPFIHLGLCPEGASSVLLVQAAGYKKAAELLMTGKAFTGQEALEMNIINQLFPKETLLEKTHEYLDILAQQPAQALQITKQLLKRPQAQTITEAIEVECTHFINQLQNKETQTIIKNKLTPVKK</sequence>
<dbReference type="InterPro" id="IPR029045">
    <property type="entry name" value="ClpP/crotonase-like_dom_sf"/>
</dbReference>
<keyword evidence="3" id="KW-0413">Isomerase</keyword>
<dbReference type="SUPFAM" id="SSF52096">
    <property type="entry name" value="ClpP/crotonase"/>
    <property type="match status" value="1"/>
</dbReference>
<dbReference type="GO" id="GO:0004165">
    <property type="term" value="F:delta(3)-delta(2)-enoyl-CoA isomerase activity"/>
    <property type="evidence" value="ECO:0007669"/>
    <property type="project" value="UniProtKB-ARBA"/>
</dbReference>
<evidence type="ECO:0000313" key="5">
    <source>
        <dbReference type="Proteomes" id="UP000422232"/>
    </source>
</evidence>
<reference evidence="4 5" key="1">
    <citation type="submission" date="2019-04" db="EMBL/GenBank/DDBJ databases">
        <title>Complete genome sequencing of Piscirickettsia salmonis strain Psal-009.</title>
        <authorList>
            <person name="Schober I."/>
            <person name="Bunk B."/>
            <person name="Sproer C."/>
            <person name="Carril G.P."/>
            <person name="Riedel T."/>
            <person name="Flores-Herrera P.A."/>
            <person name="Nourdin-Galindo G."/>
            <person name="Marshall S.H."/>
            <person name="Overmann J."/>
        </authorList>
    </citation>
    <scope>NUCLEOTIDE SEQUENCE [LARGE SCALE GENOMIC DNA]</scope>
    <source>
        <strain evidence="4 5">Psal-009</strain>
    </source>
</reference>
<accession>A0A9Q6PVT0</accession>
<dbReference type="CDD" id="cd06558">
    <property type="entry name" value="crotonase-like"/>
    <property type="match status" value="1"/>
</dbReference>
<dbReference type="GO" id="GO:0004300">
    <property type="term" value="F:enoyl-CoA hydratase activity"/>
    <property type="evidence" value="ECO:0007669"/>
    <property type="project" value="UniProtKB-EC"/>
</dbReference>
<dbReference type="PANTHER" id="PTHR43684">
    <property type="match status" value="1"/>
</dbReference>
<dbReference type="PANTHER" id="PTHR43684:SF1">
    <property type="entry name" value="ENOYL-COA DELTA ISOMERASE 2"/>
    <property type="match status" value="1"/>
</dbReference>
<keyword evidence="5" id="KW-1185">Reference proteome</keyword>
<dbReference type="InterPro" id="IPR001753">
    <property type="entry name" value="Enoyl-CoA_hydra/iso"/>
</dbReference>
<protein>
    <submittedName>
        <fullName evidence="4">2,3-dehydroadipyl-CoA hydratase</fullName>
        <ecNumber evidence="4">4.2.1.17</ecNumber>
    </submittedName>
</protein>
<dbReference type="Pfam" id="PF00378">
    <property type="entry name" value="ECH_1"/>
    <property type="match status" value="1"/>
</dbReference>
<dbReference type="EC" id="4.2.1.17" evidence="4"/>
<keyword evidence="2" id="KW-0576">Peroxisome</keyword>
<dbReference type="GeneID" id="66741342"/>
<proteinExistence type="predicted"/>
<organism evidence="4 5">
    <name type="scientific">Piscirickettsia salmonis</name>
    <dbReference type="NCBI Taxonomy" id="1238"/>
    <lineage>
        <taxon>Bacteria</taxon>
        <taxon>Pseudomonadati</taxon>
        <taxon>Pseudomonadota</taxon>
        <taxon>Gammaproteobacteria</taxon>
        <taxon>Thiotrichales</taxon>
        <taxon>Piscirickettsiaceae</taxon>
        <taxon>Piscirickettsia</taxon>
    </lineage>
</organism>
<evidence type="ECO:0000256" key="3">
    <source>
        <dbReference type="ARBA" id="ARBA00023235"/>
    </source>
</evidence>
<evidence type="ECO:0000256" key="1">
    <source>
        <dbReference type="ARBA" id="ARBA00004275"/>
    </source>
</evidence>
<evidence type="ECO:0000256" key="2">
    <source>
        <dbReference type="ARBA" id="ARBA00023140"/>
    </source>
</evidence>
<dbReference type="RefSeq" id="WP_032126560.1">
    <property type="nucleotide sequence ID" value="NZ_CP012413.1"/>
</dbReference>
<keyword evidence="4" id="KW-0456">Lyase</keyword>
<comment type="subcellular location">
    <subcellularLocation>
        <location evidence="1">Peroxisome</location>
    </subcellularLocation>
</comment>
<name>A0A9Q6PVT0_PISSA</name>
<dbReference type="AlphaFoldDB" id="A0A9Q6PVT0"/>
<dbReference type="Proteomes" id="UP000422232">
    <property type="component" value="Chromosome"/>
</dbReference>
<dbReference type="Gene3D" id="3.90.226.10">
    <property type="entry name" value="2-enoyl-CoA Hydratase, Chain A, domain 1"/>
    <property type="match status" value="1"/>
</dbReference>
<gene>
    <name evidence="4" type="primary">paaF</name>
    <name evidence="4" type="ORF">Psal009_02048</name>
</gene>
<evidence type="ECO:0000313" key="4">
    <source>
        <dbReference type="EMBL" id="QGO06144.1"/>
    </source>
</evidence>
<dbReference type="EMBL" id="CP038908">
    <property type="protein sequence ID" value="QGO06144.1"/>
    <property type="molecule type" value="Genomic_DNA"/>
</dbReference>